<dbReference type="GO" id="GO:0000287">
    <property type="term" value="F:magnesium ion binding"/>
    <property type="evidence" value="ECO:0007669"/>
    <property type="project" value="UniProtKB-UniRule"/>
</dbReference>
<dbReference type="PATRIC" id="fig|1813736.3.peg.5176"/>
<comment type="subunit">
    <text evidence="12">Homohexamer.</text>
</comment>
<dbReference type="InterPro" id="IPR000836">
    <property type="entry name" value="PRTase_dom"/>
</dbReference>
<dbReference type="CDD" id="cd06223">
    <property type="entry name" value="PRTases_typeI"/>
    <property type="match status" value="1"/>
</dbReference>
<evidence type="ECO:0000256" key="6">
    <source>
        <dbReference type="ARBA" id="ARBA00022777"/>
    </source>
</evidence>
<feature type="active site" evidence="12">
    <location>
        <position position="194"/>
    </location>
</feature>
<evidence type="ECO:0000313" key="15">
    <source>
        <dbReference type="Proteomes" id="UP000076079"/>
    </source>
</evidence>
<dbReference type="EMBL" id="CP015136">
    <property type="protein sequence ID" value="AMY11664.1"/>
    <property type="molecule type" value="Genomic_DNA"/>
</dbReference>
<evidence type="ECO:0000256" key="10">
    <source>
        <dbReference type="ARBA" id="ARBA00054914"/>
    </source>
</evidence>
<name>A0A143PV08_LUTPR</name>
<dbReference type="EC" id="2.7.6.1" evidence="12"/>
<gene>
    <name evidence="12 14" type="primary">prs</name>
    <name evidence="14" type="ORF">LuPra_04920</name>
</gene>
<dbReference type="Pfam" id="PF14572">
    <property type="entry name" value="Pribosyl_synth"/>
    <property type="match status" value="1"/>
</dbReference>
<dbReference type="PANTHER" id="PTHR10210:SF41">
    <property type="entry name" value="RIBOSE-PHOSPHATE PYROPHOSPHOKINASE 1, CHLOROPLASTIC"/>
    <property type="match status" value="1"/>
</dbReference>
<dbReference type="UniPathway" id="UPA00087">
    <property type="reaction ID" value="UER00172"/>
</dbReference>
<dbReference type="InterPro" id="IPR005946">
    <property type="entry name" value="Rib-P_diPkinase"/>
</dbReference>
<evidence type="ECO:0000256" key="11">
    <source>
        <dbReference type="ARBA" id="ARBA00061444"/>
    </source>
</evidence>
<evidence type="ECO:0000256" key="2">
    <source>
        <dbReference type="ARBA" id="ARBA00022679"/>
    </source>
</evidence>
<dbReference type="STRING" id="1855912.LuPra_04920"/>
<reference evidence="15" key="2">
    <citation type="submission" date="2016-04" db="EMBL/GenBank/DDBJ databases">
        <title>First Complete Genome Sequence of a Subdivision 6 Acidobacterium.</title>
        <authorList>
            <person name="Huang S."/>
            <person name="Vieira S."/>
            <person name="Bunk B."/>
            <person name="Riedel T."/>
            <person name="Sproeer C."/>
            <person name="Overmann J."/>
        </authorList>
    </citation>
    <scope>NUCLEOTIDE SEQUENCE [LARGE SCALE GENOMIC DNA]</scope>
    <source>
        <strain evidence="15">DSM 100886 HEG_-6_39</strain>
    </source>
</reference>
<dbReference type="InterPro" id="IPR029099">
    <property type="entry name" value="Pribosyltran_N"/>
</dbReference>
<evidence type="ECO:0000259" key="13">
    <source>
        <dbReference type="Pfam" id="PF13793"/>
    </source>
</evidence>
<dbReference type="SUPFAM" id="SSF53271">
    <property type="entry name" value="PRTase-like"/>
    <property type="match status" value="1"/>
</dbReference>
<dbReference type="KEGG" id="abac:LuPra_04920"/>
<dbReference type="NCBIfam" id="NF002320">
    <property type="entry name" value="PRK01259.1"/>
    <property type="match status" value="1"/>
</dbReference>
<dbReference type="GO" id="GO:0006015">
    <property type="term" value="P:5-phosphoribose 1-diphosphate biosynthetic process"/>
    <property type="evidence" value="ECO:0007669"/>
    <property type="project" value="UniProtKB-UniRule"/>
</dbReference>
<keyword evidence="15" id="KW-1185">Reference proteome</keyword>
<feature type="domain" description="Ribose-phosphate pyrophosphokinase N-terminal" evidence="13">
    <location>
        <begin position="6"/>
        <end position="122"/>
    </location>
</feature>
<feature type="binding site" evidence="12">
    <location>
        <begin position="98"/>
        <end position="99"/>
    </location>
    <ligand>
        <name>ATP</name>
        <dbReference type="ChEBI" id="CHEBI:30616"/>
    </ligand>
</feature>
<dbReference type="FunFam" id="3.40.50.2020:FF:000001">
    <property type="entry name" value="Ribose-phosphate pyrophosphokinase"/>
    <property type="match status" value="1"/>
</dbReference>
<keyword evidence="6 12" id="KW-0418">Kinase</keyword>
<reference evidence="14 15" key="1">
    <citation type="journal article" date="2016" name="Genome Announc.">
        <title>First Complete Genome Sequence of a Subdivision 6 Acidobacterium Strain.</title>
        <authorList>
            <person name="Huang S."/>
            <person name="Vieira S."/>
            <person name="Bunk B."/>
            <person name="Riedel T."/>
            <person name="Sproer C."/>
            <person name="Overmann J."/>
        </authorList>
    </citation>
    <scope>NUCLEOTIDE SEQUENCE [LARGE SCALE GENOMIC DNA]</scope>
    <source>
        <strain evidence="15">DSM 100886 HEG_-6_39</strain>
    </source>
</reference>
<dbReference type="Proteomes" id="UP000076079">
    <property type="component" value="Chromosome"/>
</dbReference>
<comment type="similarity">
    <text evidence="11 12">Belongs to the ribose-phosphate pyrophosphokinase family. Class I subfamily.</text>
</comment>
<dbReference type="AlphaFoldDB" id="A0A143PV08"/>
<dbReference type="NCBIfam" id="TIGR01251">
    <property type="entry name" value="ribP_PPkin"/>
    <property type="match status" value="1"/>
</dbReference>
<dbReference type="Pfam" id="PF13793">
    <property type="entry name" value="Pribosyltran_N"/>
    <property type="match status" value="1"/>
</dbReference>
<keyword evidence="5 12" id="KW-0547">Nucleotide-binding</keyword>
<dbReference type="GO" id="GO:0016301">
    <property type="term" value="F:kinase activity"/>
    <property type="evidence" value="ECO:0007669"/>
    <property type="project" value="UniProtKB-KW"/>
</dbReference>
<comment type="function">
    <text evidence="10 12">Involved in the biosynthesis of the central metabolite phospho-alpha-D-ribosyl-1-pyrophosphate (PRPP) via the transfer of pyrophosphoryl group from ATP to 1-hydroxyl of ribose-5-phosphate (Rib-5-P).</text>
</comment>
<evidence type="ECO:0000256" key="8">
    <source>
        <dbReference type="ARBA" id="ARBA00022842"/>
    </source>
</evidence>
<evidence type="ECO:0000256" key="7">
    <source>
        <dbReference type="ARBA" id="ARBA00022840"/>
    </source>
</evidence>
<feature type="binding site" evidence="12">
    <location>
        <position position="171"/>
    </location>
    <ligand>
        <name>Mg(2+)</name>
        <dbReference type="ChEBI" id="CHEBI:18420"/>
    </ligand>
</feature>
<comment type="cofactor">
    <cofactor evidence="12">
        <name>Mg(2+)</name>
        <dbReference type="ChEBI" id="CHEBI:18420"/>
    </cofactor>
    <text evidence="12">Binds 2 Mg(2+) ions per subunit.</text>
</comment>
<keyword evidence="7 12" id="KW-0067">ATP-binding</keyword>
<keyword evidence="8 12" id="KW-0460">Magnesium</keyword>
<evidence type="ECO:0000256" key="12">
    <source>
        <dbReference type="HAMAP-Rule" id="MF_00583"/>
    </source>
</evidence>
<evidence type="ECO:0000256" key="3">
    <source>
        <dbReference type="ARBA" id="ARBA00022723"/>
    </source>
</evidence>
<feature type="binding site" evidence="12">
    <location>
        <position position="132"/>
    </location>
    <ligand>
        <name>Mg(2+)</name>
        <dbReference type="ChEBI" id="CHEBI:18420"/>
    </ligand>
</feature>
<dbReference type="GO" id="GO:0005737">
    <property type="term" value="C:cytoplasm"/>
    <property type="evidence" value="ECO:0007669"/>
    <property type="project" value="UniProtKB-SubCell"/>
</dbReference>
<feature type="binding site" evidence="12">
    <location>
        <position position="196"/>
    </location>
    <ligand>
        <name>D-ribose 5-phosphate</name>
        <dbReference type="ChEBI" id="CHEBI:78346"/>
    </ligand>
</feature>
<feature type="binding site" evidence="12">
    <location>
        <begin position="39"/>
        <end position="41"/>
    </location>
    <ligand>
        <name>ATP</name>
        <dbReference type="ChEBI" id="CHEBI:30616"/>
    </ligand>
</feature>
<keyword evidence="4 12" id="KW-0545">Nucleotide biosynthesis</keyword>
<sequence>MARSNLKVFSGSAHPQLAQEISEFLCVAPGQARLQRFPDTEVSFQIDENIRGTDVFIVQPTSRHVDANIMELCVMIDAFRRSSASRITAVIPYYGYARQDRKDKPRVPISAKLVANLLSAAGANRILTMDLHKAQIQGFFDIPVDHLFAAPVIIDYLARQNFPNVTVVSPDAGGAERARAYAKRVGADLAIIDKRRSSETGAAEVMNVIGDVRGRTCVLQDDIIDTAGTIVKAAQALKVNGAERIIACAVHGVLSGPAIERIELSPIEKLIVTNTIPQSEACASSSKIICLSVARLLGQAIRSIHEETSVSSLFV</sequence>
<protein>
    <recommendedName>
        <fullName evidence="12">Ribose-phosphate pyrophosphokinase</fullName>
        <shortName evidence="12">RPPK</shortName>
        <ecNumber evidence="12">2.7.6.1</ecNumber>
    </recommendedName>
    <alternativeName>
        <fullName evidence="12">5-phospho-D-ribosyl alpha-1-diphosphate synthase</fullName>
    </alternativeName>
    <alternativeName>
        <fullName evidence="12">Phosphoribosyl diphosphate synthase</fullName>
    </alternativeName>
    <alternativeName>
        <fullName evidence="12">Phosphoribosyl pyrophosphate synthase</fullName>
        <shortName evidence="12">P-Rib-PP synthase</shortName>
        <shortName evidence="12">PRPP synthase</shortName>
        <shortName evidence="12">PRPPase</shortName>
    </alternativeName>
</protein>
<dbReference type="OrthoDB" id="9777067at2"/>
<evidence type="ECO:0000256" key="1">
    <source>
        <dbReference type="ARBA" id="ARBA00004996"/>
    </source>
</evidence>
<keyword evidence="12" id="KW-0963">Cytoplasm</keyword>
<comment type="catalytic activity">
    <reaction evidence="9 12">
        <text>D-ribose 5-phosphate + ATP = 5-phospho-alpha-D-ribose 1-diphosphate + AMP + H(+)</text>
        <dbReference type="Rhea" id="RHEA:15609"/>
        <dbReference type="ChEBI" id="CHEBI:15378"/>
        <dbReference type="ChEBI" id="CHEBI:30616"/>
        <dbReference type="ChEBI" id="CHEBI:58017"/>
        <dbReference type="ChEBI" id="CHEBI:78346"/>
        <dbReference type="ChEBI" id="CHEBI:456215"/>
        <dbReference type="EC" id="2.7.6.1"/>
    </reaction>
</comment>
<keyword evidence="3 12" id="KW-0479">Metal-binding</keyword>
<dbReference type="InterPro" id="IPR037515">
    <property type="entry name" value="Rib-P_diPkinase_bac"/>
</dbReference>
<comment type="subcellular location">
    <subcellularLocation>
        <location evidence="12">Cytoplasm</location>
    </subcellularLocation>
</comment>
<dbReference type="PANTHER" id="PTHR10210">
    <property type="entry name" value="RIBOSE-PHOSPHATE DIPHOSPHOKINASE FAMILY MEMBER"/>
    <property type="match status" value="1"/>
</dbReference>
<dbReference type="GO" id="GO:0006164">
    <property type="term" value="P:purine nucleotide biosynthetic process"/>
    <property type="evidence" value="ECO:0007669"/>
    <property type="project" value="TreeGrafter"/>
</dbReference>
<evidence type="ECO:0000256" key="9">
    <source>
        <dbReference type="ARBA" id="ARBA00049535"/>
    </source>
</evidence>
<dbReference type="SMART" id="SM01400">
    <property type="entry name" value="Pribosyltran_N"/>
    <property type="match status" value="1"/>
</dbReference>
<feature type="binding site" evidence="12">
    <location>
        <position position="221"/>
    </location>
    <ligand>
        <name>D-ribose 5-phosphate</name>
        <dbReference type="ChEBI" id="CHEBI:78346"/>
    </ligand>
</feature>
<comment type="pathway">
    <text evidence="1 12">Metabolic intermediate biosynthesis; 5-phospho-alpha-D-ribose 1-diphosphate biosynthesis; 5-phospho-alpha-D-ribose 1-diphosphate from D-ribose 5-phosphate (route I): step 1/1.</text>
</comment>
<evidence type="ECO:0000256" key="4">
    <source>
        <dbReference type="ARBA" id="ARBA00022727"/>
    </source>
</evidence>
<dbReference type="RefSeq" id="WP_110173191.1">
    <property type="nucleotide sequence ID" value="NZ_CP015136.1"/>
</dbReference>
<dbReference type="GO" id="GO:0005524">
    <property type="term" value="F:ATP binding"/>
    <property type="evidence" value="ECO:0007669"/>
    <property type="project" value="UniProtKB-KW"/>
</dbReference>
<organism evidence="14 15">
    <name type="scientific">Luteitalea pratensis</name>
    <dbReference type="NCBI Taxonomy" id="1855912"/>
    <lineage>
        <taxon>Bacteria</taxon>
        <taxon>Pseudomonadati</taxon>
        <taxon>Acidobacteriota</taxon>
        <taxon>Vicinamibacteria</taxon>
        <taxon>Vicinamibacterales</taxon>
        <taxon>Vicinamibacteraceae</taxon>
        <taxon>Luteitalea</taxon>
    </lineage>
</organism>
<proteinExistence type="inferred from homology"/>
<dbReference type="Gene3D" id="3.40.50.2020">
    <property type="match status" value="2"/>
</dbReference>
<evidence type="ECO:0000256" key="5">
    <source>
        <dbReference type="ARBA" id="ARBA00022741"/>
    </source>
</evidence>
<dbReference type="InterPro" id="IPR029057">
    <property type="entry name" value="PRTase-like"/>
</dbReference>
<accession>A0A143PV08</accession>
<keyword evidence="2 12" id="KW-0808">Transferase</keyword>
<dbReference type="HAMAP" id="MF_00583_B">
    <property type="entry name" value="RibP_PPkinase_B"/>
    <property type="match status" value="1"/>
</dbReference>
<evidence type="ECO:0000313" key="14">
    <source>
        <dbReference type="EMBL" id="AMY11664.1"/>
    </source>
</evidence>
<dbReference type="GO" id="GO:0004749">
    <property type="term" value="F:ribose phosphate diphosphokinase activity"/>
    <property type="evidence" value="ECO:0007669"/>
    <property type="project" value="UniProtKB-UniRule"/>
</dbReference>
<feature type="binding site" evidence="12">
    <location>
        <begin position="225"/>
        <end position="229"/>
    </location>
    <ligand>
        <name>D-ribose 5-phosphate</name>
        <dbReference type="ChEBI" id="CHEBI:78346"/>
    </ligand>
</feature>
<dbReference type="GO" id="GO:0002189">
    <property type="term" value="C:ribose phosphate diphosphokinase complex"/>
    <property type="evidence" value="ECO:0007669"/>
    <property type="project" value="TreeGrafter"/>
</dbReference>